<accession>A0A343LE60</accession>
<protein>
    <recommendedName>
        <fullName evidence="3">DUF3102 domain-containing protein</fullName>
    </recommendedName>
</protein>
<evidence type="ECO:0008006" key="3">
    <source>
        <dbReference type="Google" id="ProtNLM"/>
    </source>
</evidence>
<dbReference type="EMBL" id="MF974396">
    <property type="protein sequence ID" value="ATN94970.1"/>
    <property type="molecule type" value="Genomic_DNA"/>
</dbReference>
<keyword evidence="2" id="KW-1185">Reference proteome</keyword>
<dbReference type="RefSeq" id="YP_009835416.1">
    <property type="nucleotide sequence ID" value="NC_048678.1"/>
</dbReference>
<proteinExistence type="predicted"/>
<organism evidence="1 2">
    <name type="scientific">Leptospira phage LE3</name>
    <dbReference type="NCBI Taxonomy" id="2041382"/>
    <lineage>
        <taxon>Viruses</taxon>
        <taxon>Duplodnaviria</taxon>
        <taxon>Heunggongvirae</taxon>
        <taxon>Uroviricota</taxon>
        <taxon>Caudoviricetes</taxon>
        <taxon>Nylescharonvirus</taxon>
        <taxon>Nylescharonvirus LE3</taxon>
    </lineage>
</organism>
<reference evidence="1 2" key="1">
    <citation type="journal article" date="2018" name="Sci. Rep.">
        <title>Characterization of LE3 and LE4, the only lytic phages known to infect the spirochete Leptospira.</title>
        <authorList>
            <person name="Schiettekatte O."/>
            <person name="Vincent A.T."/>
            <person name="Malosse C."/>
            <person name="Lechat P."/>
            <person name="Chamot-Rooke J."/>
            <person name="Veyrier F.J."/>
            <person name="Picardeau M."/>
            <person name="Bourhy P."/>
        </authorList>
    </citation>
    <scope>NUCLEOTIDE SEQUENCE [LARGE SCALE GENOMIC DNA]</scope>
</reference>
<name>A0A343LE60_9CAUD</name>
<dbReference type="KEGG" id="vg:55605488"/>
<dbReference type="Proteomes" id="UP000259602">
    <property type="component" value="Segment"/>
</dbReference>
<evidence type="ECO:0000313" key="1">
    <source>
        <dbReference type="EMBL" id="ATN94970.1"/>
    </source>
</evidence>
<dbReference type="Pfam" id="PF11300">
    <property type="entry name" value="DUF3102"/>
    <property type="match status" value="1"/>
</dbReference>
<evidence type="ECO:0000313" key="2">
    <source>
        <dbReference type="Proteomes" id="UP000259602"/>
    </source>
</evidence>
<sequence length="194" mass="22641">MNQQTVEQKINFLHVSIGNHKKMTLREMKECGRLLTIEKAQRKGTYLKWLKENIVFSERTAQQYMRVFQLSKTPLWDKTKSVKENLKENSTATTYKQIVSQNKAVDLSKEKKISFQKAKEVISAVNRIPEIEKAFSISEKEESKIRIIVFEAMERAYDLGKRNKILTIKEKREVADKITKEILHKTKPLSIVNG</sequence>
<dbReference type="GeneID" id="55605488"/>
<dbReference type="InterPro" id="IPR021451">
    <property type="entry name" value="DUF3102"/>
</dbReference>